<dbReference type="AlphaFoldDB" id="A0A379C368"/>
<evidence type="ECO:0000256" key="1">
    <source>
        <dbReference type="SAM" id="Phobius"/>
    </source>
</evidence>
<dbReference type="EMBL" id="UGSZ01000001">
    <property type="protein sequence ID" value="SUB56559.1"/>
    <property type="molecule type" value="Genomic_DNA"/>
</dbReference>
<keyword evidence="1" id="KW-0472">Membrane</keyword>
<evidence type="ECO:0000313" key="3">
    <source>
        <dbReference type="Proteomes" id="UP000255517"/>
    </source>
</evidence>
<reference evidence="2 3" key="1">
    <citation type="submission" date="2018-06" db="EMBL/GenBank/DDBJ databases">
        <authorList>
            <consortium name="Pathogen Informatics"/>
            <person name="Doyle S."/>
        </authorList>
    </citation>
    <scope>NUCLEOTIDE SEQUENCE [LARGE SCALE GENOMIC DNA]</scope>
    <source>
        <strain evidence="2 3">NCTC13149</strain>
    </source>
</reference>
<name>A0A379C368_9FIRM</name>
<accession>A0A379C368</accession>
<dbReference type="RefSeq" id="WP_019034715.1">
    <property type="nucleotide sequence ID" value="NZ_UGSZ01000001.1"/>
</dbReference>
<gene>
    <name evidence="2" type="ORF">NCTC13149_00331</name>
</gene>
<protein>
    <submittedName>
        <fullName evidence="2">Uncharacterized protein</fullName>
    </submittedName>
</protein>
<organism evidence="2 3">
    <name type="scientific">Peptoniphilus lacrimalis</name>
    <dbReference type="NCBI Taxonomy" id="33031"/>
    <lineage>
        <taxon>Bacteria</taxon>
        <taxon>Bacillati</taxon>
        <taxon>Bacillota</taxon>
        <taxon>Tissierellia</taxon>
        <taxon>Tissierellales</taxon>
        <taxon>Peptoniphilaceae</taxon>
        <taxon>Peptoniphilus</taxon>
    </lineage>
</organism>
<feature type="transmembrane region" description="Helical" evidence="1">
    <location>
        <begin position="7"/>
        <end position="26"/>
    </location>
</feature>
<dbReference type="Proteomes" id="UP000255517">
    <property type="component" value="Unassembled WGS sequence"/>
</dbReference>
<sequence>MKNKGFIYIFTIIIISLLAVIFYFIYQSSYTSIQVAKNRQKKIQADYYAESLINLALGQDNFLENLKSYYEEAKSHKKGIEKRINPTIDISDLNDERIILKLWKTGEFKLESECTYKKINSKYGLEGTYINQAYKKKKAILNSSNIKNEDLNEIVQGFEKIKNSQADLNCKIFEIEGNYKIKDMGPFFKLYEEIELDNLEKEEVTKALISYRDIIYLKNGSIEIVGKIKFKNLFIVNGKIYNDNFRNEGVIYLDREGQINSPTNLKGYLIDPFDRAGSISVKLDETIINDYDKILPGYFKLQIKNLRSFGE</sequence>
<proteinExistence type="predicted"/>
<dbReference type="STRING" id="1122949.GCA_000378725_00900"/>
<keyword evidence="1" id="KW-1133">Transmembrane helix</keyword>
<evidence type="ECO:0000313" key="2">
    <source>
        <dbReference type="EMBL" id="SUB56559.1"/>
    </source>
</evidence>
<keyword evidence="1" id="KW-0812">Transmembrane</keyword>